<gene>
    <name evidence="1" type="ORF">LEP1GSC178_0590</name>
</gene>
<dbReference type="Proteomes" id="UP000018720">
    <property type="component" value="Unassembled WGS sequence"/>
</dbReference>
<comment type="caution">
    <text evidence="1">The sequence shown here is derived from an EMBL/GenBank/DDBJ whole genome shotgun (WGS) entry which is preliminary data.</text>
</comment>
<proteinExistence type="predicted"/>
<protein>
    <submittedName>
        <fullName evidence="1">Uncharacterized protein</fullName>
    </submittedName>
</protein>
<accession>A0ABN0H7X6</accession>
<organism evidence="1 2">
    <name type="scientific">Leptospira licerasiae str. MMD4847</name>
    <dbReference type="NCBI Taxonomy" id="1049971"/>
    <lineage>
        <taxon>Bacteria</taxon>
        <taxon>Pseudomonadati</taxon>
        <taxon>Spirochaetota</taxon>
        <taxon>Spirochaetia</taxon>
        <taxon>Leptospirales</taxon>
        <taxon>Leptospiraceae</taxon>
        <taxon>Leptospira</taxon>
    </lineage>
</organism>
<evidence type="ECO:0000313" key="2">
    <source>
        <dbReference type="Proteomes" id="UP000018720"/>
    </source>
</evidence>
<dbReference type="EMBL" id="AHOM02000008">
    <property type="protein sequence ID" value="EJZ41834.1"/>
    <property type="molecule type" value="Genomic_DNA"/>
</dbReference>
<sequence length="43" mass="4993">MVQFALVTIYYKEKVIEQISQDRFFLISSGFPFKLSNSDCISV</sequence>
<evidence type="ECO:0000313" key="1">
    <source>
        <dbReference type="EMBL" id="EJZ41834.1"/>
    </source>
</evidence>
<keyword evidence="2" id="KW-1185">Reference proteome</keyword>
<reference evidence="1 2" key="1">
    <citation type="submission" date="2012-08" db="EMBL/GenBank/DDBJ databases">
        <authorList>
            <person name="Harkins D.M."/>
            <person name="Durkin A.S."/>
            <person name="Selengut J.D."/>
            <person name="Sanka R."/>
            <person name="DePew J."/>
            <person name="Purushe J."/>
            <person name="Matthias M.A."/>
            <person name="Vinetz J.M."/>
            <person name="Sutton G.G."/>
            <person name="Nelson W.C."/>
            <person name="Fouts D.E."/>
        </authorList>
    </citation>
    <scope>NUCLEOTIDE SEQUENCE [LARGE SCALE GENOMIC DNA]</scope>
    <source>
        <strain evidence="1 2">MMD4847</strain>
    </source>
</reference>
<name>A0ABN0H7X6_9LEPT</name>